<dbReference type="InterPro" id="IPR027231">
    <property type="entry name" value="Semaphorin"/>
</dbReference>
<evidence type="ECO:0000256" key="1">
    <source>
        <dbReference type="ARBA" id="ARBA00009492"/>
    </source>
</evidence>
<evidence type="ECO:0000256" key="5">
    <source>
        <dbReference type="SAM" id="SignalP"/>
    </source>
</evidence>
<sequence length="838" mass="95610">MWNTIIAILSIFDVVVCETVNQVIGSTVSFACDENSYVVWKGPYDGGTIYAETNQINENMPVHLSSRLLTIGNILRLVNLQLTDTGVYECFDDIKKKIPVKTFNMSFEALLGSSTPSYYRYMMLDADSQKLFVGHMNHLDIFDISDHPVFPIHSKSYSFTSIKSNLDYCKLSKPEVPYCQNHIKFITKTKDDILFVCGTNADAPKGFEINTTSGVTTYGSESPILSKEEDIYYGSTLHSESTIQRPILGSNDYMKGVISNKWMKDPQFVGSFDVKDRVFFFFRETAVDVPPNEYNVYSRVAKVCKKDIGGNSLLRNKWTSYQKTRLNCSIPGAFPIYFDFIQDVVTIDNSIFYGLFTTRTGNPASAICAFSLADIDKVYKGSFKYQPESNSYWQEKPTSLDPRPGLCANDSMSLSEANLQFIADNPLMYETVQPLNGKPIFVLQQTELQHLELDRNLTEMVFYAASNTGKIYKLFYKDNKKTYVSSIYSATLDQDVIWSMKHHKGSVYVGTDTKVQQINVINCEQHRRVDFCVKDPHCAWINKTNLLPETERDLKCRDLAYIKDLNLLNEEEIYTHINYNLSEDTPYVDPPEKPKYVQVIKTTTDTIDLRWLAGYNGGYDQTFVFDYRIEKTSSWNTQEYNPDVSDKSLQTYQINELANGKLYEVRMCAKNRIGSSGYTSTISVSTASTDSDLYHVYIILFITTICVLAFIVIFICCKCYFDTQKRKLADNQVDADIQIKANPSNEKMVFQTENETVITKSNNLTQIKHYEAEDINQKLEDILCSECITKSDKIKMCLHDDNKQKKKKTKKSKKSKNGVNGSTNPAYAYAKENNTTSF</sequence>
<dbReference type="GO" id="GO:0005886">
    <property type="term" value="C:plasma membrane"/>
    <property type="evidence" value="ECO:0007669"/>
    <property type="project" value="TreeGrafter"/>
</dbReference>
<dbReference type="PANTHER" id="PTHR11036:SF127">
    <property type="entry name" value="SEMAPHORIN-1A"/>
    <property type="match status" value="1"/>
</dbReference>
<dbReference type="Gene3D" id="2.130.10.10">
    <property type="entry name" value="YVTN repeat-like/Quinoprotein amine dehydrogenase"/>
    <property type="match status" value="1"/>
</dbReference>
<dbReference type="InterPro" id="IPR001627">
    <property type="entry name" value="Semap_dom"/>
</dbReference>
<feature type="domain" description="Sema" evidence="7">
    <location>
        <begin position="95"/>
        <end position="520"/>
    </location>
</feature>
<dbReference type="GO" id="GO:0045499">
    <property type="term" value="F:chemorepellent activity"/>
    <property type="evidence" value="ECO:0007669"/>
    <property type="project" value="TreeGrafter"/>
</dbReference>
<evidence type="ECO:0000256" key="3">
    <source>
        <dbReference type="SAM" id="MobiDB-lite"/>
    </source>
</evidence>
<dbReference type="AlphaFoldDB" id="A0A8S3QN87"/>
<dbReference type="GO" id="GO:0030215">
    <property type="term" value="F:semaphorin receptor binding"/>
    <property type="evidence" value="ECO:0007669"/>
    <property type="project" value="InterPro"/>
</dbReference>
<dbReference type="GO" id="GO:0030335">
    <property type="term" value="P:positive regulation of cell migration"/>
    <property type="evidence" value="ECO:0007669"/>
    <property type="project" value="TreeGrafter"/>
</dbReference>
<comment type="caution">
    <text evidence="8">The sequence shown here is derived from an EMBL/GenBank/DDBJ whole genome shotgun (WGS) entry which is preliminary data.</text>
</comment>
<organism evidence="8 9">
    <name type="scientific">Mytilus edulis</name>
    <name type="common">Blue mussel</name>
    <dbReference type="NCBI Taxonomy" id="6550"/>
    <lineage>
        <taxon>Eukaryota</taxon>
        <taxon>Metazoa</taxon>
        <taxon>Spiralia</taxon>
        <taxon>Lophotrochozoa</taxon>
        <taxon>Mollusca</taxon>
        <taxon>Bivalvia</taxon>
        <taxon>Autobranchia</taxon>
        <taxon>Pteriomorphia</taxon>
        <taxon>Mytilida</taxon>
        <taxon>Mytiloidea</taxon>
        <taxon>Mytilidae</taxon>
        <taxon>Mytilinae</taxon>
        <taxon>Mytilus</taxon>
    </lineage>
</organism>
<evidence type="ECO:0000256" key="4">
    <source>
        <dbReference type="SAM" id="Phobius"/>
    </source>
</evidence>
<evidence type="ECO:0000259" key="7">
    <source>
        <dbReference type="PROSITE" id="PS51004"/>
    </source>
</evidence>
<proteinExistence type="inferred from homology"/>
<feature type="compositionally biased region" description="Basic residues" evidence="3">
    <location>
        <begin position="804"/>
        <end position="816"/>
    </location>
</feature>
<reference evidence="8" key="1">
    <citation type="submission" date="2021-03" db="EMBL/GenBank/DDBJ databases">
        <authorList>
            <person name="Bekaert M."/>
        </authorList>
    </citation>
    <scope>NUCLEOTIDE SEQUENCE</scope>
</reference>
<comment type="similarity">
    <text evidence="1">Belongs to the semaphorin family.</text>
</comment>
<keyword evidence="4" id="KW-0812">Transmembrane</keyword>
<dbReference type="InterPro" id="IPR036179">
    <property type="entry name" value="Ig-like_dom_sf"/>
</dbReference>
<feature type="chain" id="PRO_5035860235" description="Fibronectin type-III domain-containing protein" evidence="5">
    <location>
        <begin position="18"/>
        <end position="838"/>
    </location>
</feature>
<dbReference type="PANTHER" id="PTHR11036">
    <property type="entry name" value="SEMAPHORIN"/>
    <property type="match status" value="1"/>
</dbReference>
<gene>
    <name evidence="8" type="ORF">MEDL_12842</name>
</gene>
<dbReference type="EMBL" id="CAJPWZ010000664">
    <property type="protein sequence ID" value="CAG2198083.1"/>
    <property type="molecule type" value="Genomic_DNA"/>
</dbReference>
<dbReference type="InterPro" id="IPR013783">
    <property type="entry name" value="Ig-like_fold"/>
</dbReference>
<dbReference type="CDD" id="cd00063">
    <property type="entry name" value="FN3"/>
    <property type="match status" value="1"/>
</dbReference>
<keyword evidence="4" id="KW-0472">Membrane</keyword>
<dbReference type="SMART" id="SM00060">
    <property type="entry name" value="FN3"/>
    <property type="match status" value="1"/>
</dbReference>
<feature type="region of interest" description="Disordered" evidence="3">
    <location>
        <begin position="802"/>
        <end position="838"/>
    </location>
</feature>
<dbReference type="GO" id="GO:0071526">
    <property type="term" value="P:semaphorin-plexin signaling pathway"/>
    <property type="evidence" value="ECO:0007669"/>
    <property type="project" value="TreeGrafter"/>
</dbReference>
<keyword evidence="5" id="KW-0732">Signal</keyword>
<feature type="domain" description="Fibronectin type-III" evidence="6">
    <location>
        <begin position="590"/>
        <end position="689"/>
    </location>
</feature>
<evidence type="ECO:0000259" key="6">
    <source>
        <dbReference type="PROSITE" id="PS50853"/>
    </source>
</evidence>
<keyword evidence="9" id="KW-1185">Reference proteome</keyword>
<dbReference type="OrthoDB" id="9988752at2759"/>
<accession>A0A8S3QN87</accession>
<dbReference type="SMART" id="SM00630">
    <property type="entry name" value="Sema"/>
    <property type="match status" value="1"/>
</dbReference>
<dbReference type="Proteomes" id="UP000683360">
    <property type="component" value="Unassembled WGS sequence"/>
</dbReference>
<dbReference type="PROSITE" id="PS50853">
    <property type="entry name" value="FN3"/>
    <property type="match status" value="1"/>
</dbReference>
<evidence type="ECO:0000313" key="9">
    <source>
        <dbReference type="Proteomes" id="UP000683360"/>
    </source>
</evidence>
<evidence type="ECO:0008006" key="10">
    <source>
        <dbReference type="Google" id="ProtNLM"/>
    </source>
</evidence>
<dbReference type="InterPro" id="IPR003961">
    <property type="entry name" value="FN3_dom"/>
</dbReference>
<dbReference type="Gene3D" id="2.60.40.10">
    <property type="entry name" value="Immunoglobulins"/>
    <property type="match status" value="1"/>
</dbReference>
<dbReference type="GO" id="GO:0007411">
    <property type="term" value="P:axon guidance"/>
    <property type="evidence" value="ECO:0007669"/>
    <property type="project" value="TreeGrafter"/>
</dbReference>
<dbReference type="Pfam" id="PF01403">
    <property type="entry name" value="Sema"/>
    <property type="match status" value="1"/>
</dbReference>
<protein>
    <recommendedName>
        <fullName evidence="10">Fibronectin type-III domain-containing protein</fullName>
    </recommendedName>
</protein>
<dbReference type="InterPro" id="IPR015943">
    <property type="entry name" value="WD40/YVTN_repeat-like_dom_sf"/>
</dbReference>
<feature type="transmembrane region" description="Helical" evidence="4">
    <location>
        <begin position="694"/>
        <end position="717"/>
    </location>
</feature>
<feature type="signal peptide" evidence="5">
    <location>
        <begin position="1"/>
        <end position="17"/>
    </location>
</feature>
<dbReference type="InterPro" id="IPR036352">
    <property type="entry name" value="Semap_dom_sf"/>
</dbReference>
<dbReference type="PROSITE" id="PS51004">
    <property type="entry name" value="SEMA"/>
    <property type="match status" value="1"/>
</dbReference>
<dbReference type="InterPro" id="IPR036116">
    <property type="entry name" value="FN3_sf"/>
</dbReference>
<name>A0A8S3QN87_MYTED</name>
<evidence type="ECO:0000256" key="2">
    <source>
        <dbReference type="PROSITE-ProRule" id="PRU00352"/>
    </source>
</evidence>
<keyword evidence="4" id="KW-1133">Transmembrane helix</keyword>
<dbReference type="SUPFAM" id="SSF49265">
    <property type="entry name" value="Fibronectin type III"/>
    <property type="match status" value="1"/>
</dbReference>
<evidence type="ECO:0000313" key="8">
    <source>
        <dbReference type="EMBL" id="CAG2198083.1"/>
    </source>
</evidence>
<dbReference type="SUPFAM" id="SSF48726">
    <property type="entry name" value="Immunoglobulin"/>
    <property type="match status" value="1"/>
</dbReference>
<comment type="caution">
    <text evidence="2">Lacks conserved residue(s) required for the propagation of feature annotation.</text>
</comment>
<dbReference type="SUPFAM" id="SSF101912">
    <property type="entry name" value="Sema domain"/>
    <property type="match status" value="1"/>
</dbReference>